<gene>
    <name evidence="2" type="ORF">LY79DRAFT_520317</name>
</gene>
<name>A0AAD8V0X5_9PEZI</name>
<evidence type="ECO:0000313" key="2">
    <source>
        <dbReference type="EMBL" id="KAK1580715.1"/>
    </source>
</evidence>
<dbReference type="EMBL" id="JAHLJV010000052">
    <property type="protein sequence ID" value="KAK1580715.1"/>
    <property type="molecule type" value="Genomic_DNA"/>
</dbReference>
<organism evidence="2 3">
    <name type="scientific">Colletotrichum navitas</name>
    <dbReference type="NCBI Taxonomy" id="681940"/>
    <lineage>
        <taxon>Eukaryota</taxon>
        <taxon>Fungi</taxon>
        <taxon>Dikarya</taxon>
        <taxon>Ascomycota</taxon>
        <taxon>Pezizomycotina</taxon>
        <taxon>Sordariomycetes</taxon>
        <taxon>Hypocreomycetidae</taxon>
        <taxon>Glomerellales</taxon>
        <taxon>Glomerellaceae</taxon>
        <taxon>Colletotrichum</taxon>
        <taxon>Colletotrichum graminicola species complex</taxon>
    </lineage>
</organism>
<proteinExistence type="predicted"/>
<evidence type="ECO:0000256" key="1">
    <source>
        <dbReference type="SAM" id="MobiDB-lite"/>
    </source>
</evidence>
<feature type="region of interest" description="Disordered" evidence="1">
    <location>
        <begin position="64"/>
        <end position="122"/>
    </location>
</feature>
<dbReference type="AlphaFoldDB" id="A0AAD8V0X5"/>
<sequence length="122" mass="13738">MISGTIWRTAKYSCRSLIYFCLFLLAALGRLRDEWIMARILKQYQESPPVADINVVVCEPQPETHQQIVENATEAAADGSNETSRSHDEKNKGKNKGPGKNNGQQAKASHNVKTRKPKDRKK</sequence>
<reference evidence="2" key="1">
    <citation type="submission" date="2021-06" db="EMBL/GenBank/DDBJ databases">
        <title>Comparative genomics, transcriptomics and evolutionary studies reveal genomic signatures of adaptation to plant cell wall in hemibiotrophic fungi.</title>
        <authorList>
            <consortium name="DOE Joint Genome Institute"/>
            <person name="Baroncelli R."/>
            <person name="Diaz J.F."/>
            <person name="Benocci T."/>
            <person name="Peng M."/>
            <person name="Battaglia E."/>
            <person name="Haridas S."/>
            <person name="Andreopoulos W."/>
            <person name="Labutti K."/>
            <person name="Pangilinan J."/>
            <person name="Floch G.L."/>
            <person name="Makela M.R."/>
            <person name="Henrissat B."/>
            <person name="Grigoriev I.V."/>
            <person name="Crouch J.A."/>
            <person name="De Vries R.P."/>
            <person name="Sukno S.A."/>
            <person name="Thon M.R."/>
        </authorList>
    </citation>
    <scope>NUCLEOTIDE SEQUENCE</scope>
    <source>
        <strain evidence="2">CBS 125086</strain>
    </source>
</reference>
<comment type="caution">
    <text evidence="2">The sequence shown here is derived from an EMBL/GenBank/DDBJ whole genome shotgun (WGS) entry which is preliminary data.</text>
</comment>
<accession>A0AAD8V0X5</accession>
<dbReference type="Proteomes" id="UP001230504">
    <property type="component" value="Unassembled WGS sequence"/>
</dbReference>
<dbReference type="RefSeq" id="XP_060411732.1">
    <property type="nucleotide sequence ID" value="XM_060555223.1"/>
</dbReference>
<keyword evidence="3" id="KW-1185">Reference proteome</keyword>
<protein>
    <submittedName>
        <fullName evidence="2">Uncharacterized protein</fullName>
    </submittedName>
</protein>
<feature type="compositionally biased region" description="Basic residues" evidence="1">
    <location>
        <begin position="110"/>
        <end position="122"/>
    </location>
</feature>
<dbReference type="GeneID" id="85439463"/>
<evidence type="ECO:0000313" key="3">
    <source>
        <dbReference type="Proteomes" id="UP001230504"/>
    </source>
</evidence>